<accession>A0A7G1IB68</accession>
<reference evidence="3 4" key="1">
    <citation type="submission" date="2020-07" db="EMBL/GenBank/DDBJ databases">
        <title>Mycobacterium kansasii (former subtype) with zoonotic potential isolated from diseased indoor pet cat, Japan.</title>
        <authorList>
            <person name="Fukano H."/>
            <person name="Terazono T."/>
            <person name="Hoshino Y."/>
        </authorList>
    </citation>
    <scope>NUCLEOTIDE SEQUENCE [LARGE SCALE GENOMIC DNA]</scope>
    <source>
        <strain evidence="3 4">Kuro-I</strain>
    </source>
</reference>
<dbReference type="PANTHER" id="PTHR43105">
    <property type="entry name" value="RESPIRATORY NITRATE REDUCTASE"/>
    <property type="match status" value="1"/>
</dbReference>
<dbReference type="GO" id="GO:0016491">
    <property type="term" value="F:oxidoreductase activity"/>
    <property type="evidence" value="ECO:0007669"/>
    <property type="project" value="UniProtKB-KW"/>
</dbReference>
<evidence type="ECO:0000313" key="4">
    <source>
        <dbReference type="Proteomes" id="UP000516380"/>
    </source>
</evidence>
<dbReference type="PANTHER" id="PTHR43105:SF9">
    <property type="entry name" value="NADPH-FE(3+) OXIDOREDUCTASE SUBUNIT ALPHA"/>
    <property type="match status" value="1"/>
</dbReference>
<evidence type="ECO:0000256" key="1">
    <source>
        <dbReference type="ARBA" id="ARBA00023002"/>
    </source>
</evidence>
<dbReference type="AlphaFoldDB" id="A0A7G1IB68"/>
<feature type="domain" description="Molybdopterin oxidoreductase" evidence="2">
    <location>
        <begin position="37"/>
        <end position="113"/>
    </location>
</feature>
<dbReference type="Gene3D" id="3.40.50.740">
    <property type="match status" value="1"/>
</dbReference>
<evidence type="ECO:0000313" key="3">
    <source>
        <dbReference type="EMBL" id="BCI87092.1"/>
    </source>
</evidence>
<dbReference type="GO" id="GO:0016020">
    <property type="term" value="C:membrane"/>
    <property type="evidence" value="ECO:0007669"/>
    <property type="project" value="TreeGrafter"/>
</dbReference>
<name>A0A7G1IB68_MYCKA</name>
<dbReference type="InterPro" id="IPR050123">
    <property type="entry name" value="Prok_molybdopt-oxidoreductase"/>
</dbReference>
<keyword evidence="4" id="KW-1185">Reference proteome</keyword>
<gene>
    <name evidence="3" type="ORF">NIIDMKKI_22980</name>
</gene>
<dbReference type="SUPFAM" id="SSF53706">
    <property type="entry name" value="Formate dehydrogenase/DMSO reductase, domains 1-3"/>
    <property type="match status" value="1"/>
</dbReference>
<dbReference type="EMBL" id="AP023343">
    <property type="protein sequence ID" value="BCI87092.1"/>
    <property type="molecule type" value="Genomic_DNA"/>
</dbReference>
<sequence>MGYMGPGLPGQRSVLSAADREFVEQQWGIAHGSLRTDVSAGVVDMFSRMAAGDIKACWIMCTNPVATVANRKTVLAGLEKAELVITQDSFAETETNEYATVLLPAALWTESEG</sequence>
<keyword evidence="1" id="KW-0560">Oxidoreductase</keyword>
<dbReference type="Proteomes" id="UP000516380">
    <property type="component" value="Chromosome"/>
</dbReference>
<dbReference type="InterPro" id="IPR006656">
    <property type="entry name" value="Mopterin_OxRdtase"/>
</dbReference>
<protein>
    <recommendedName>
        <fullName evidence="2">Molybdopterin oxidoreductase domain-containing protein</fullName>
    </recommendedName>
</protein>
<proteinExistence type="predicted"/>
<organism evidence="3 4">
    <name type="scientific">Mycobacterium kansasii</name>
    <dbReference type="NCBI Taxonomy" id="1768"/>
    <lineage>
        <taxon>Bacteria</taxon>
        <taxon>Bacillati</taxon>
        <taxon>Actinomycetota</taxon>
        <taxon>Actinomycetes</taxon>
        <taxon>Mycobacteriales</taxon>
        <taxon>Mycobacteriaceae</taxon>
        <taxon>Mycobacterium</taxon>
    </lineage>
</organism>
<evidence type="ECO:0000259" key="2">
    <source>
        <dbReference type="Pfam" id="PF00384"/>
    </source>
</evidence>
<dbReference type="Pfam" id="PF00384">
    <property type="entry name" value="Molybdopterin"/>
    <property type="match status" value="1"/>
</dbReference>